<organism evidence="12 13">
    <name type="scientific">Glonium stellatum</name>
    <dbReference type="NCBI Taxonomy" id="574774"/>
    <lineage>
        <taxon>Eukaryota</taxon>
        <taxon>Fungi</taxon>
        <taxon>Dikarya</taxon>
        <taxon>Ascomycota</taxon>
        <taxon>Pezizomycotina</taxon>
        <taxon>Dothideomycetes</taxon>
        <taxon>Pleosporomycetidae</taxon>
        <taxon>Gloniales</taxon>
        <taxon>Gloniaceae</taxon>
        <taxon>Glonium</taxon>
    </lineage>
</organism>
<proteinExistence type="inferred from homology"/>
<dbReference type="SUPFAM" id="SSF57667">
    <property type="entry name" value="beta-beta-alpha zinc fingers"/>
    <property type="match status" value="1"/>
</dbReference>
<dbReference type="InterPro" id="IPR036236">
    <property type="entry name" value="Znf_C2H2_sf"/>
</dbReference>
<dbReference type="OrthoDB" id="2687452at2759"/>
<evidence type="ECO:0000256" key="7">
    <source>
        <dbReference type="ARBA" id="ARBA00023163"/>
    </source>
</evidence>
<dbReference type="PANTHER" id="PTHR23235:SF155">
    <property type="entry name" value="EARLY GROWTH RESPONSE 4-RELATED"/>
    <property type="match status" value="1"/>
</dbReference>
<name>A0A8E2F5L7_9PEZI</name>
<dbReference type="GO" id="GO:0005634">
    <property type="term" value="C:nucleus"/>
    <property type="evidence" value="ECO:0007669"/>
    <property type="project" value="UniProtKB-SubCell"/>
</dbReference>
<evidence type="ECO:0000256" key="1">
    <source>
        <dbReference type="ARBA" id="ARBA00004123"/>
    </source>
</evidence>
<keyword evidence="6" id="KW-0805">Transcription regulation</keyword>
<feature type="compositionally biased region" description="Polar residues" evidence="10">
    <location>
        <begin position="44"/>
        <end position="64"/>
    </location>
</feature>
<evidence type="ECO:0000313" key="12">
    <source>
        <dbReference type="EMBL" id="OCL10981.1"/>
    </source>
</evidence>
<feature type="region of interest" description="Disordered" evidence="10">
    <location>
        <begin position="1"/>
        <end position="221"/>
    </location>
</feature>
<sequence length="303" mass="33380">MPNQPPNWERTGHSDPSYDNINHSDDHMPTAYNPILPQRAHNYPPQTTGYQNAQGYFAQAQTPQASSRAAAPWSASGNYSRPYSPGNAHTYQGPNSGAQGATTPIFTVSEPSRVSPSDQAQDGNRSPTSLNTYQTGFHSLSGGARAIDDQAPSSPIDYQQTHSTNIYPPGGRSYPQYSYSYDDAPVWPEQSQGHNDALLPSPGAEKSTPISRSNSRSGRMSYTCGNDECTASFTRQADLQRHQSTVHSKEKPFPCNVKNCTRVGERGFSRRDHLIEHLRSYHAIDIPKRKPGQRTAQSNIPFN</sequence>
<accession>A0A8E2F5L7</accession>
<evidence type="ECO:0000256" key="6">
    <source>
        <dbReference type="ARBA" id="ARBA00023015"/>
    </source>
</evidence>
<dbReference type="Proteomes" id="UP000250140">
    <property type="component" value="Unassembled WGS sequence"/>
</dbReference>
<keyword evidence="5" id="KW-0862">Zinc</keyword>
<feature type="compositionally biased region" description="Polar residues" evidence="10">
    <location>
        <begin position="77"/>
        <end position="138"/>
    </location>
</feature>
<dbReference type="GO" id="GO:0008270">
    <property type="term" value="F:zinc ion binding"/>
    <property type="evidence" value="ECO:0007669"/>
    <property type="project" value="UniProtKB-KW"/>
</dbReference>
<dbReference type="PROSITE" id="PS00028">
    <property type="entry name" value="ZINC_FINGER_C2H2_1"/>
    <property type="match status" value="1"/>
</dbReference>
<evidence type="ECO:0000256" key="10">
    <source>
        <dbReference type="SAM" id="MobiDB-lite"/>
    </source>
</evidence>
<feature type="compositionally biased region" description="Polar residues" evidence="10">
    <location>
        <begin position="151"/>
        <end position="166"/>
    </location>
</feature>
<evidence type="ECO:0000256" key="9">
    <source>
        <dbReference type="PROSITE-ProRule" id="PRU00042"/>
    </source>
</evidence>
<evidence type="ECO:0000256" key="8">
    <source>
        <dbReference type="ARBA" id="ARBA00023242"/>
    </source>
</evidence>
<evidence type="ECO:0000256" key="4">
    <source>
        <dbReference type="ARBA" id="ARBA00022771"/>
    </source>
</evidence>
<dbReference type="SMART" id="SM00355">
    <property type="entry name" value="ZnF_C2H2"/>
    <property type="match status" value="2"/>
</dbReference>
<feature type="compositionally biased region" description="Polar residues" evidence="10">
    <location>
        <begin position="208"/>
        <end position="221"/>
    </location>
</feature>
<gene>
    <name evidence="12" type="ORF">AOQ84DRAFT_205019</name>
</gene>
<dbReference type="GO" id="GO:0000978">
    <property type="term" value="F:RNA polymerase II cis-regulatory region sequence-specific DNA binding"/>
    <property type="evidence" value="ECO:0007669"/>
    <property type="project" value="TreeGrafter"/>
</dbReference>
<feature type="domain" description="C2H2-type" evidence="11">
    <location>
        <begin position="222"/>
        <end position="252"/>
    </location>
</feature>
<keyword evidence="8" id="KW-0539">Nucleus</keyword>
<dbReference type="InterPro" id="IPR013087">
    <property type="entry name" value="Znf_C2H2_type"/>
</dbReference>
<comment type="similarity">
    <text evidence="2">Belongs to the krueppel C2H2-type zinc-finger protein family.</text>
</comment>
<dbReference type="AlphaFoldDB" id="A0A8E2F5L7"/>
<evidence type="ECO:0000256" key="5">
    <source>
        <dbReference type="ARBA" id="ARBA00022833"/>
    </source>
</evidence>
<keyword evidence="7" id="KW-0804">Transcription</keyword>
<dbReference type="Gene3D" id="3.30.160.60">
    <property type="entry name" value="Classic Zinc Finger"/>
    <property type="match status" value="2"/>
</dbReference>
<dbReference type="Pfam" id="PF00096">
    <property type="entry name" value="zf-C2H2"/>
    <property type="match status" value="1"/>
</dbReference>
<evidence type="ECO:0000256" key="3">
    <source>
        <dbReference type="ARBA" id="ARBA00022723"/>
    </source>
</evidence>
<dbReference type="PROSITE" id="PS50157">
    <property type="entry name" value="ZINC_FINGER_C2H2_2"/>
    <property type="match status" value="1"/>
</dbReference>
<dbReference type="GO" id="GO:0000981">
    <property type="term" value="F:DNA-binding transcription factor activity, RNA polymerase II-specific"/>
    <property type="evidence" value="ECO:0007669"/>
    <property type="project" value="TreeGrafter"/>
</dbReference>
<protein>
    <recommendedName>
        <fullName evidence="11">C2H2-type domain-containing protein</fullName>
    </recommendedName>
</protein>
<comment type="subcellular location">
    <subcellularLocation>
        <location evidence="1">Nucleus</location>
    </subcellularLocation>
</comment>
<evidence type="ECO:0000256" key="2">
    <source>
        <dbReference type="ARBA" id="ARBA00006991"/>
    </source>
</evidence>
<reference evidence="12 13" key="1">
    <citation type="journal article" date="2016" name="Nat. Commun.">
        <title>Ectomycorrhizal ecology is imprinted in the genome of the dominant symbiotic fungus Cenococcum geophilum.</title>
        <authorList>
            <consortium name="DOE Joint Genome Institute"/>
            <person name="Peter M."/>
            <person name="Kohler A."/>
            <person name="Ohm R.A."/>
            <person name="Kuo A."/>
            <person name="Krutzmann J."/>
            <person name="Morin E."/>
            <person name="Arend M."/>
            <person name="Barry K.W."/>
            <person name="Binder M."/>
            <person name="Choi C."/>
            <person name="Clum A."/>
            <person name="Copeland A."/>
            <person name="Grisel N."/>
            <person name="Haridas S."/>
            <person name="Kipfer T."/>
            <person name="LaButti K."/>
            <person name="Lindquist E."/>
            <person name="Lipzen A."/>
            <person name="Maire R."/>
            <person name="Meier B."/>
            <person name="Mihaltcheva S."/>
            <person name="Molinier V."/>
            <person name="Murat C."/>
            <person name="Poggeler S."/>
            <person name="Quandt C.A."/>
            <person name="Sperisen C."/>
            <person name="Tritt A."/>
            <person name="Tisserant E."/>
            <person name="Crous P.W."/>
            <person name="Henrissat B."/>
            <person name="Nehls U."/>
            <person name="Egli S."/>
            <person name="Spatafora J.W."/>
            <person name="Grigoriev I.V."/>
            <person name="Martin F.M."/>
        </authorList>
    </citation>
    <scope>NUCLEOTIDE SEQUENCE [LARGE SCALE GENOMIC DNA]</scope>
    <source>
        <strain evidence="12 13">CBS 207.34</strain>
    </source>
</reference>
<keyword evidence="3" id="KW-0479">Metal-binding</keyword>
<dbReference type="PANTHER" id="PTHR23235">
    <property type="entry name" value="KRUEPPEL-LIKE TRANSCRIPTION FACTOR"/>
    <property type="match status" value="1"/>
</dbReference>
<dbReference type="EMBL" id="KV749132">
    <property type="protein sequence ID" value="OCL10981.1"/>
    <property type="molecule type" value="Genomic_DNA"/>
</dbReference>
<keyword evidence="13" id="KW-1185">Reference proteome</keyword>
<evidence type="ECO:0000259" key="11">
    <source>
        <dbReference type="PROSITE" id="PS50157"/>
    </source>
</evidence>
<keyword evidence="4 9" id="KW-0863">Zinc-finger</keyword>
<evidence type="ECO:0000313" key="13">
    <source>
        <dbReference type="Proteomes" id="UP000250140"/>
    </source>
</evidence>
<feature type="compositionally biased region" description="Low complexity" evidence="10">
    <location>
        <begin position="65"/>
        <end position="76"/>
    </location>
</feature>